<evidence type="ECO:0000256" key="1">
    <source>
        <dbReference type="SAM" id="MobiDB-lite"/>
    </source>
</evidence>
<proteinExistence type="predicted"/>
<evidence type="ECO:0000313" key="2">
    <source>
        <dbReference type="EMBL" id="GIG47531.1"/>
    </source>
</evidence>
<organism evidence="2 3">
    <name type="scientific">Dactylosporangium siamense</name>
    <dbReference type="NCBI Taxonomy" id="685454"/>
    <lineage>
        <taxon>Bacteria</taxon>
        <taxon>Bacillati</taxon>
        <taxon>Actinomycetota</taxon>
        <taxon>Actinomycetes</taxon>
        <taxon>Micromonosporales</taxon>
        <taxon>Micromonosporaceae</taxon>
        <taxon>Dactylosporangium</taxon>
    </lineage>
</organism>
<protein>
    <submittedName>
        <fullName evidence="2">Uncharacterized protein</fullName>
    </submittedName>
</protein>
<gene>
    <name evidence="2" type="ORF">Dsi01nite_055720</name>
</gene>
<name>A0A919UD59_9ACTN</name>
<reference evidence="2" key="1">
    <citation type="submission" date="2021-01" db="EMBL/GenBank/DDBJ databases">
        <title>Whole genome shotgun sequence of Dactylosporangium siamense NBRC 106093.</title>
        <authorList>
            <person name="Komaki H."/>
            <person name="Tamura T."/>
        </authorList>
    </citation>
    <scope>NUCLEOTIDE SEQUENCE</scope>
    <source>
        <strain evidence="2">NBRC 106093</strain>
    </source>
</reference>
<sequence>MNPVSGAVHRLGVPVSVGTHGRLEDRRAAILRDGAVADLPMPDGAVISDAVAVNDRGEIAGIVYYPDSSAKAVVWPATHDRARLLQAGGKDTMAAGIGEDGTVGTVGTRERAYRWTPDGTGRALALPEGYLSSEGQAISGDWAIGVASTGRAARTARRSWSPAARRSAGTWPPGPSSTGLPVVPVAVDGTGAIAGRGPGEQATVWRDGALFTLPSLDGRRAIVSGFAGDGHTLVGHSDGPGGLSPVVWRGC</sequence>
<dbReference type="Proteomes" id="UP000660611">
    <property type="component" value="Unassembled WGS sequence"/>
</dbReference>
<dbReference type="EMBL" id="BONQ01000083">
    <property type="protein sequence ID" value="GIG47531.1"/>
    <property type="molecule type" value="Genomic_DNA"/>
</dbReference>
<evidence type="ECO:0000313" key="3">
    <source>
        <dbReference type="Proteomes" id="UP000660611"/>
    </source>
</evidence>
<keyword evidence="3" id="KW-1185">Reference proteome</keyword>
<dbReference type="AlphaFoldDB" id="A0A919UD59"/>
<feature type="compositionally biased region" description="Low complexity" evidence="1">
    <location>
        <begin position="157"/>
        <end position="169"/>
    </location>
</feature>
<comment type="caution">
    <text evidence="2">The sequence shown here is derived from an EMBL/GenBank/DDBJ whole genome shotgun (WGS) entry which is preliminary data.</text>
</comment>
<accession>A0A919UD59</accession>
<feature type="region of interest" description="Disordered" evidence="1">
    <location>
        <begin position="157"/>
        <end position="181"/>
    </location>
</feature>